<dbReference type="EMBL" id="FOAF01000002">
    <property type="protein sequence ID" value="SEL41616.1"/>
    <property type="molecule type" value="Genomic_DNA"/>
</dbReference>
<dbReference type="InterPro" id="IPR023997">
    <property type="entry name" value="TonB-dep_OMP_SusC/RagA_CS"/>
</dbReference>
<keyword evidence="11" id="KW-1185">Reference proteome</keyword>
<dbReference type="SUPFAM" id="SSF56935">
    <property type="entry name" value="Porins"/>
    <property type="match status" value="1"/>
</dbReference>
<dbReference type="InterPro" id="IPR023996">
    <property type="entry name" value="TonB-dep_OMP_SusC/RagA"/>
</dbReference>
<dbReference type="Gene3D" id="2.170.130.10">
    <property type="entry name" value="TonB-dependent receptor, plug domain"/>
    <property type="match status" value="1"/>
</dbReference>
<dbReference type="InterPro" id="IPR036942">
    <property type="entry name" value="Beta-barrel_TonB_sf"/>
</dbReference>
<gene>
    <name evidence="10" type="ORF">SAMN05661044_02425</name>
</gene>
<comment type="subcellular location">
    <subcellularLocation>
        <location evidence="1 7">Cell outer membrane</location>
        <topology evidence="1 7">Multi-pass membrane protein</topology>
    </subcellularLocation>
</comment>
<name>A0A1H7Q1A3_OLID1</name>
<proteinExistence type="inferred from homology"/>
<dbReference type="Proteomes" id="UP000199421">
    <property type="component" value="Unassembled WGS sequence"/>
</dbReference>
<evidence type="ECO:0000256" key="8">
    <source>
        <dbReference type="SAM" id="SignalP"/>
    </source>
</evidence>
<dbReference type="OrthoDB" id="9768177at2"/>
<dbReference type="InterPro" id="IPR037066">
    <property type="entry name" value="Plug_dom_sf"/>
</dbReference>
<keyword evidence="6 7" id="KW-0998">Cell outer membrane</keyword>
<dbReference type="Pfam" id="PF13715">
    <property type="entry name" value="CarbopepD_reg_2"/>
    <property type="match status" value="1"/>
</dbReference>
<dbReference type="Gene3D" id="2.40.170.20">
    <property type="entry name" value="TonB-dependent receptor, beta-barrel domain"/>
    <property type="match status" value="1"/>
</dbReference>
<keyword evidence="8" id="KW-0732">Signal</keyword>
<accession>A0A1H7Q1A3</accession>
<dbReference type="AlphaFoldDB" id="A0A1H7Q1A3"/>
<evidence type="ECO:0000313" key="10">
    <source>
        <dbReference type="EMBL" id="SEL41616.1"/>
    </source>
</evidence>
<dbReference type="InterPro" id="IPR008969">
    <property type="entry name" value="CarboxyPept-like_regulatory"/>
</dbReference>
<comment type="similarity">
    <text evidence="7">Belongs to the TonB-dependent receptor family.</text>
</comment>
<evidence type="ECO:0000256" key="7">
    <source>
        <dbReference type="PROSITE-ProRule" id="PRU01360"/>
    </source>
</evidence>
<dbReference type="NCBIfam" id="TIGR04056">
    <property type="entry name" value="OMP_RagA_SusC"/>
    <property type="match status" value="1"/>
</dbReference>
<evidence type="ECO:0000313" key="11">
    <source>
        <dbReference type="Proteomes" id="UP000199421"/>
    </source>
</evidence>
<evidence type="ECO:0000256" key="6">
    <source>
        <dbReference type="ARBA" id="ARBA00023237"/>
    </source>
</evidence>
<evidence type="ECO:0000256" key="2">
    <source>
        <dbReference type="ARBA" id="ARBA00022448"/>
    </source>
</evidence>
<dbReference type="PROSITE" id="PS52016">
    <property type="entry name" value="TONB_DEPENDENT_REC_3"/>
    <property type="match status" value="1"/>
</dbReference>
<evidence type="ECO:0000259" key="9">
    <source>
        <dbReference type="Pfam" id="PF07715"/>
    </source>
</evidence>
<dbReference type="NCBIfam" id="TIGR04057">
    <property type="entry name" value="SusC_RagA_signa"/>
    <property type="match status" value="1"/>
</dbReference>
<dbReference type="STRING" id="407022.SAMN05661044_02425"/>
<keyword evidence="2 7" id="KW-0813">Transport</keyword>
<dbReference type="InterPro" id="IPR039426">
    <property type="entry name" value="TonB-dep_rcpt-like"/>
</dbReference>
<organism evidence="10 11">
    <name type="scientific">Olivibacter domesticus</name>
    <name type="common">Pseudosphingobacterium domesticum</name>
    <dbReference type="NCBI Taxonomy" id="407022"/>
    <lineage>
        <taxon>Bacteria</taxon>
        <taxon>Pseudomonadati</taxon>
        <taxon>Bacteroidota</taxon>
        <taxon>Sphingobacteriia</taxon>
        <taxon>Sphingobacteriales</taxon>
        <taxon>Sphingobacteriaceae</taxon>
        <taxon>Olivibacter</taxon>
    </lineage>
</organism>
<evidence type="ECO:0000256" key="3">
    <source>
        <dbReference type="ARBA" id="ARBA00022452"/>
    </source>
</evidence>
<dbReference type="GO" id="GO:0009279">
    <property type="term" value="C:cell outer membrane"/>
    <property type="evidence" value="ECO:0007669"/>
    <property type="project" value="UniProtKB-SubCell"/>
</dbReference>
<dbReference type="SUPFAM" id="SSF49464">
    <property type="entry name" value="Carboxypeptidase regulatory domain-like"/>
    <property type="match status" value="1"/>
</dbReference>
<evidence type="ECO:0000256" key="5">
    <source>
        <dbReference type="ARBA" id="ARBA00023136"/>
    </source>
</evidence>
<dbReference type="Pfam" id="PF07715">
    <property type="entry name" value="Plug"/>
    <property type="match status" value="1"/>
</dbReference>
<evidence type="ECO:0000256" key="1">
    <source>
        <dbReference type="ARBA" id="ARBA00004571"/>
    </source>
</evidence>
<keyword evidence="3 7" id="KW-1134">Transmembrane beta strand</keyword>
<feature type="domain" description="TonB-dependent receptor plug" evidence="9">
    <location>
        <begin position="146"/>
        <end position="251"/>
    </location>
</feature>
<dbReference type="Gene3D" id="2.60.40.1120">
    <property type="entry name" value="Carboxypeptidase-like, regulatory domain"/>
    <property type="match status" value="1"/>
</dbReference>
<feature type="chain" id="PRO_5011519702" evidence="8">
    <location>
        <begin position="37"/>
        <end position="1099"/>
    </location>
</feature>
<keyword evidence="4 7" id="KW-0812">Transmembrane</keyword>
<sequence>MYLQQKFKNQLEKESPLLSKVGLLLLCSLAAAPSMAAIKRPSKVKHQIVALQQTVKGTVTDAQQVAIPGVSVREKNRPSNGTTTDGSGNFSLNASAGTTLVFTYIGYESKEVLVEEGNTPLIVSLNASANELEEVTVSIGYQRVRKSDVTGAISSVKSDELNLSAPKLGQALVGKLAGVQVSQTSGAPYNSTKIRVRGIGSINASSEPLYVIDGYPAGNNVNINSNDIESIDVLKDAASAAIYGSRGAGGVILITTKRGKEGTSHVDYDVQAGFGQLSKKVDLLNASQFIDLFIDGRNNAYKDLVVNSGKTWSDNMFMDDNETRVKLVGNAGSVQIPTDVYDFSTGRAKAPQYETDWQDELYRNAPFQRHNLSFYGGSEKVHYYISGSYQNQDGIMLGTDQTLFNFRSNIDAQISKRLQVGANIAFTYNDNNEVGTGRYNGSPSMAALLYLPYLPARDQSGNAIQYQMAELSAQNYGIQNPENPLAYVSMVKDNRKERRALYNAYANFDIIEGLRLRVNGGVTTYNEKYDFYKPTSLSDGNYAPYSPQAINAAYAQADNRGDLDILGEVTLNYKRSFGDHNLDALIGYSAQQTDIDFISVRANGFQSDAIGEITDKGADATNFWLDDAYKRRTTLQSYFSRVSYNYKSKYFLQATFRADASSRFGPNNKWGYFPSVSGGWTLSNEDFYNDWLGTGSSVKVRASWGLSGNNNIGDYKALTTYNAPGGTIIGGQVATAYWPDDLKDPNLSWESTSQYNTGLDVGIWNGRVNFMVNLYLSRSYNLLFNQPISAISGTSSILTNLKDSKVQNKGFDLQIDAALIQKQDFNLSFSGNINVNRNKVLDLGGASTIYVNGAERSYITHVTQEGQPVGMFWGFKVLGVATEENYQTVAPSAAQSNPMHPGDLYFEDINGDGIVNDSDKQIIGSPYPDFTYGFAISARYKNFDIRTSFNGSQGNKILDGYDYYLYNMEGSGNQYADVDQRWRSAASPGNGKVYRASRAGTQSNSTRLSDFYLQDGSYLRMTNIMVGFTFPERWISSLKISGARIFASVDNPFTISNYKGHNPEPDYNNGNNAENLTPGVDYGLYPLVRSYNLGLKVTF</sequence>
<reference evidence="11" key="1">
    <citation type="submission" date="2016-10" db="EMBL/GenBank/DDBJ databases">
        <authorList>
            <person name="Varghese N."/>
            <person name="Submissions S."/>
        </authorList>
    </citation>
    <scope>NUCLEOTIDE SEQUENCE [LARGE SCALE GENOMIC DNA]</scope>
    <source>
        <strain evidence="11">DSM 18733</strain>
    </source>
</reference>
<dbReference type="InterPro" id="IPR012910">
    <property type="entry name" value="Plug_dom"/>
</dbReference>
<dbReference type="RefSeq" id="WP_093324487.1">
    <property type="nucleotide sequence ID" value="NZ_FOAF01000002.1"/>
</dbReference>
<evidence type="ECO:0000256" key="4">
    <source>
        <dbReference type="ARBA" id="ARBA00022692"/>
    </source>
</evidence>
<keyword evidence="5 7" id="KW-0472">Membrane</keyword>
<protein>
    <submittedName>
        <fullName evidence="10">TonB-linked outer membrane protein, SusC/RagA family</fullName>
    </submittedName>
</protein>
<feature type="signal peptide" evidence="8">
    <location>
        <begin position="1"/>
        <end position="36"/>
    </location>
</feature>